<reference evidence="1" key="1">
    <citation type="submission" date="2018-05" db="EMBL/GenBank/DDBJ databases">
        <authorList>
            <person name="Lanie J.A."/>
            <person name="Ng W.-L."/>
            <person name="Kazmierczak K.M."/>
            <person name="Andrzejewski T.M."/>
            <person name="Davidsen T.M."/>
            <person name="Wayne K.J."/>
            <person name="Tettelin H."/>
            <person name="Glass J.I."/>
            <person name="Rusch D."/>
            <person name="Podicherti R."/>
            <person name="Tsui H.-C.T."/>
            <person name="Winkler M.E."/>
        </authorList>
    </citation>
    <scope>NUCLEOTIDE SEQUENCE</scope>
</reference>
<organism evidence="1">
    <name type="scientific">marine metagenome</name>
    <dbReference type="NCBI Taxonomy" id="408172"/>
    <lineage>
        <taxon>unclassified sequences</taxon>
        <taxon>metagenomes</taxon>
        <taxon>ecological metagenomes</taxon>
    </lineage>
</organism>
<gene>
    <name evidence="1" type="ORF">METZ01_LOCUS291742</name>
</gene>
<sequence>MASSQDQERIEFESHASQMTLDQLNESLNANEKLIRLFELQKGAIPQVLEMMQSVLQQELKKKQSVN</sequence>
<evidence type="ECO:0000313" key="1">
    <source>
        <dbReference type="EMBL" id="SVC38888.1"/>
    </source>
</evidence>
<dbReference type="AlphaFoldDB" id="A0A382LQB6"/>
<dbReference type="EMBL" id="UINC01088554">
    <property type="protein sequence ID" value="SVC38888.1"/>
    <property type="molecule type" value="Genomic_DNA"/>
</dbReference>
<accession>A0A382LQB6</accession>
<protein>
    <submittedName>
        <fullName evidence="1">Uncharacterized protein</fullName>
    </submittedName>
</protein>
<proteinExistence type="predicted"/>
<name>A0A382LQB6_9ZZZZ</name>